<evidence type="ECO:0008006" key="7">
    <source>
        <dbReference type="Google" id="ProtNLM"/>
    </source>
</evidence>
<evidence type="ECO:0000256" key="2">
    <source>
        <dbReference type="ARBA" id="ARBA00023157"/>
    </source>
</evidence>
<evidence type="ECO:0000256" key="1">
    <source>
        <dbReference type="ARBA" id="ARBA00008455"/>
    </source>
</evidence>
<protein>
    <recommendedName>
        <fullName evidence="7">Cysteine proteinase</fullName>
    </recommendedName>
</protein>
<dbReference type="InterPro" id="IPR000668">
    <property type="entry name" value="Peptidase_C1A_C"/>
</dbReference>
<dbReference type="SUPFAM" id="SSF54001">
    <property type="entry name" value="Cysteine proteinases"/>
    <property type="match status" value="1"/>
</dbReference>
<dbReference type="Pfam" id="PF00112">
    <property type="entry name" value="Peptidase_C1"/>
    <property type="match status" value="1"/>
</dbReference>
<dbReference type="EMBL" id="JADFTS010000003">
    <property type="protein sequence ID" value="KAF9613081.1"/>
    <property type="molecule type" value="Genomic_DNA"/>
</dbReference>
<feature type="domain" description="Cathepsin propeptide inhibitor" evidence="4">
    <location>
        <begin position="3"/>
        <end position="39"/>
    </location>
</feature>
<dbReference type="GO" id="GO:0008234">
    <property type="term" value="F:cysteine-type peptidase activity"/>
    <property type="evidence" value="ECO:0007669"/>
    <property type="project" value="InterPro"/>
</dbReference>
<evidence type="ECO:0000259" key="4">
    <source>
        <dbReference type="Pfam" id="PF08246"/>
    </source>
</evidence>
<feature type="domain" description="Peptidase C1A papain C-terminal" evidence="3">
    <location>
        <begin position="67"/>
        <end position="111"/>
    </location>
</feature>
<dbReference type="OrthoDB" id="615630at2759"/>
<organism evidence="5 6">
    <name type="scientific">Coptis chinensis</name>
    <dbReference type="NCBI Taxonomy" id="261450"/>
    <lineage>
        <taxon>Eukaryota</taxon>
        <taxon>Viridiplantae</taxon>
        <taxon>Streptophyta</taxon>
        <taxon>Embryophyta</taxon>
        <taxon>Tracheophyta</taxon>
        <taxon>Spermatophyta</taxon>
        <taxon>Magnoliopsida</taxon>
        <taxon>Ranunculales</taxon>
        <taxon>Ranunculaceae</taxon>
        <taxon>Coptidoideae</taxon>
        <taxon>Coptis</taxon>
    </lineage>
</organism>
<dbReference type="InterPro" id="IPR013201">
    <property type="entry name" value="Prot_inhib_I29"/>
</dbReference>
<evidence type="ECO:0000313" key="6">
    <source>
        <dbReference type="Proteomes" id="UP000631114"/>
    </source>
</evidence>
<dbReference type="AlphaFoldDB" id="A0A835I883"/>
<keyword evidence="2" id="KW-1015">Disulfide bond</keyword>
<dbReference type="InterPro" id="IPR013128">
    <property type="entry name" value="Peptidase_C1A"/>
</dbReference>
<dbReference type="InterPro" id="IPR000169">
    <property type="entry name" value="Pept_cys_AS"/>
</dbReference>
<sequence length="113" mass="12644">MCFQTFKINVEYIDTFNKVGDQTYVLSVNGFADQTNEKFVASRNGYKKSSEERKLETSFRYENAAVVPSSMDWRKKGVVTPIKDQGQCGSCWAFSTVASMEGIAQLTTSTLIS</sequence>
<dbReference type="InterPro" id="IPR038765">
    <property type="entry name" value="Papain-like_cys_pep_sf"/>
</dbReference>
<name>A0A835I883_9MAGN</name>
<accession>A0A835I883</accession>
<reference evidence="5 6" key="1">
    <citation type="submission" date="2020-10" db="EMBL/GenBank/DDBJ databases">
        <title>The Coptis chinensis genome and diversification of protoberbering-type alkaloids.</title>
        <authorList>
            <person name="Wang B."/>
            <person name="Shu S."/>
            <person name="Song C."/>
            <person name="Liu Y."/>
        </authorList>
    </citation>
    <scope>NUCLEOTIDE SEQUENCE [LARGE SCALE GENOMIC DNA]</scope>
    <source>
        <strain evidence="5">HL-2020</strain>
        <tissue evidence="5">Leaf</tissue>
    </source>
</reference>
<proteinExistence type="inferred from homology"/>
<keyword evidence="6" id="KW-1185">Reference proteome</keyword>
<dbReference type="PANTHER" id="PTHR12411">
    <property type="entry name" value="CYSTEINE PROTEASE FAMILY C1-RELATED"/>
    <property type="match status" value="1"/>
</dbReference>
<dbReference type="Pfam" id="PF08246">
    <property type="entry name" value="Inhibitor_I29"/>
    <property type="match status" value="1"/>
</dbReference>
<dbReference type="PROSITE" id="PS00139">
    <property type="entry name" value="THIOL_PROTEASE_CYS"/>
    <property type="match status" value="1"/>
</dbReference>
<evidence type="ECO:0000313" key="5">
    <source>
        <dbReference type="EMBL" id="KAF9613081.1"/>
    </source>
</evidence>
<evidence type="ECO:0000259" key="3">
    <source>
        <dbReference type="Pfam" id="PF00112"/>
    </source>
</evidence>
<comment type="similarity">
    <text evidence="1">Belongs to the peptidase C1 family.</text>
</comment>
<dbReference type="Gene3D" id="3.90.70.10">
    <property type="entry name" value="Cysteine proteinases"/>
    <property type="match status" value="1"/>
</dbReference>
<comment type="caution">
    <text evidence="5">The sequence shown here is derived from an EMBL/GenBank/DDBJ whole genome shotgun (WGS) entry which is preliminary data.</text>
</comment>
<dbReference type="GO" id="GO:0006508">
    <property type="term" value="P:proteolysis"/>
    <property type="evidence" value="ECO:0007669"/>
    <property type="project" value="InterPro"/>
</dbReference>
<gene>
    <name evidence="5" type="ORF">IFM89_005529</name>
</gene>
<dbReference type="Proteomes" id="UP000631114">
    <property type="component" value="Unassembled WGS sequence"/>
</dbReference>